<evidence type="ECO:0000256" key="14">
    <source>
        <dbReference type="ARBA" id="ARBA00023136"/>
    </source>
</evidence>
<evidence type="ECO:0000259" key="24">
    <source>
        <dbReference type="SMART" id="SM00235"/>
    </source>
</evidence>
<dbReference type="GO" id="GO:0030574">
    <property type="term" value="P:collagen catabolic process"/>
    <property type="evidence" value="ECO:0007669"/>
    <property type="project" value="TreeGrafter"/>
</dbReference>
<dbReference type="InterPro" id="IPR021805">
    <property type="entry name" value="Pept_M10A_metallopeptidase_C"/>
</dbReference>
<feature type="binding site" evidence="18">
    <location>
        <position position="218"/>
    </location>
    <ligand>
        <name>Zn(2+)</name>
        <dbReference type="ChEBI" id="CHEBI:29105"/>
        <label>2</label>
        <note>catalytic</note>
    </ligand>
</feature>
<dbReference type="InterPro" id="IPR036365">
    <property type="entry name" value="PGBD-like_sf"/>
</dbReference>
<dbReference type="SUPFAM" id="SSF47090">
    <property type="entry name" value="PGBD-like"/>
    <property type="match status" value="1"/>
</dbReference>
<feature type="transmembrane region" description="Helical" evidence="22">
    <location>
        <begin position="517"/>
        <end position="538"/>
    </location>
</feature>
<evidence type="ECO:0000256" key="20">
    <source>
        <dbReference type="PIRSR" id="PIRSR621190-4"/>
    </source>
</evidence>
<organism evidence="25 26">
    <name type="scientific">Sinocyclocheilus grahami</name>
    <name type="common">Dianchi golden-line fish</name>
    <name type="synonym">Barbus grahami</name>
    <dbReference type="NCBI Taxonomy" id="75366"/>
    <lineage>
        <taxon>Eukaryota</taxon>
        <taxon>Metazoa</taxon>
        <taxon>Chordata</taxon>
        <taxon>Craniata</taxon>
        <taxon>Vertebrata</taxon>
        <taxon>Euteleostomi</taxon>
        <taxon>Actinopterygii</taxon>
        <taxon>Neopterygii</taxon>
        <taxon>Teleostei</taxon>
        <taxon>Ostariophysi</taxon>
        <taxon>Cypriniformes</taxon>
        <taxon>Cyprinidae</taxon>
        <taxon>Cyprininae</taxon>
        <taxon>Sinocyclocheilus</taxon>
    </lineage>
</organism>
<dbReference type="FunFam" id="2.110.10.10:FF:000001">
    <property type="entry name" value="Matrix metallopeptidase 24"/>
    <property type="match status" value="1"/>
</dbReference>
<dbReference type="Ensembl" id="ENSSGRT00000046527.1">
    <property type="protein sequence ID" value="ENSSGRP00000043445.1"/>
    <property type="gene ID" value="ENSSGRG00000023426.1"/>
</dbReference>
<evidence type="ECO:0000256" key="11">
    <source>
        <dbReference type="ARBA" id="ARBA00022837"/>
    </source>
</evidence>
<feature type="binding site" evidence="18">
    <location>
        <position position="224"/>
    </location>
    <ligand>
        <name>Zn(2+)</name>
        <dbReference type="ChEBI" id="CHEBI:29105"/>
        <label>2</label>
        <note>catalytic</note>
    </ligand>
</feature>
<accession>A0A672N1K1</accession>
<feature type="chain" id="PRO_5025499569" evidence="23">
    <location>
        <begin position="21"/>
        <end position="560"/>
    </location>
</feature>
<feature type="binding site" evidence="19">
    <location>
        <position position="194"/>
    </location>
    <ligand>
        <name>Ca(2+)</name>
        <dbReference type="ChEBI" id="CHEBI:29108"/>
        <label>1</label>
    </ligand>
</feature>
<evidence type="ECO:0000256" key="6">
    <source>
        <dbReference type="ARBA" id="ARBA00022723"/>
    </source>
</evidence>
<feature type="binding site" evidence="19">
    <location>
        <position position="163"/>
    </location>
    <ligand>
        <name>Zn(2+)</name>
        <dbReference type="ChEBI" id="CHEBI:29105"/>
        <label>1</label>
    </ligand>
</feature>
<evidence type="ECO:0000256" key="1">
    <source>
        <dbReference type="ARBA" id="ARBA00004479"/>
    </source>
</evidence>
<evidence type="ECO:0000256" key="17">
    <source>
        <dbReference type="PIRSR" id="PIRSR001191-1"/>
    </source>
</evidence>
<feature type="repeat" description="Hemopexin" evidence="21">
    <location>
        <begin position="379"/>
        <end position="426"/>
    </location>
</feature>
<dbReference type="InterPro" id="IPR006026">
    <property type="entry name" value="Peptidase_Metallo"/>
</dbReference>
<reference evidence="25" key="2">
    <citation type="submission" date="2025-09" db="UniProtKB">
        <authorList>
            <consortium name="Ensembl"/>
        </authorList>
    </citation>
    <scope>IDENTIFICATION</scope>
</reference>
<dbReference type="GO" id="GO:0005886">
    <property type="term" value="C:plasma membrane"/>
    <property type="evidence" value="ECO:0007669"/>
    <property type="project" value="TreeGrafter"/>
</dbReference>
<comment type="cofactor">
    <cofactor evidence="19">
        <name>Ca(2+)</name>
        <dbReference type="ChEBI" id="CHEBI:29108"/>
    </cofactor>
    <text evidence="19">Can bind about 5 Ca(2+) ions per subunit.</text>
</comment>
<feature type="binding site" evidence="19">
    <location>
        <position position="151"/>
    </location>
    <ligand>
        <name>Ca(2+)</name>
        <dbReference type="ChEBI" id="CHEBI:29108"/>
        <label>2</label>
    </ligand>
</feature>
<dbReference type="Gene3D" id="2.110.10.10">
    <property type="entry name" value="Hemopexin-like domain"/>
    <property type="match status" value="1"/>
</dbReference>
<feature type="binding site" evidence="19">
    <location>
        <position position="189"/>
    </location>
    <ligand>
        <name>Zn(2+)</name>
        <dbReference type="ChEBI" id="CHEBI:29105"/>
        <label>1</label>
    </ligand>
</feature>
<dbReference type="InterPro" id="IPR024079">
    <property type="entry name" value="MetalloPept_cat_dom_sf"/>
</dbReference>
<dbReference type="PANTHER" id="PTHR10201">
    <property type="entry name" value="MATRIX METALLOPROTEINASE"/>
    <property type="match status" value="1"/>
</dbReference>
<feature type="signal peptide" evidence="23">
    <location>
        <begin position="1"/>
        <end position="20"/>
    </location>
</feature>
<evidence type="ECO:0000256" key="4">
    <source>
        <dbReference type="ARBA" id="ARBA00022685"/>
    </source>
</evidence>
<keyword evidence="7 23" id="KW-0732">Signal</keyword>
<dbReference type="PROSITE" id="PS51642">
    <property type="entry name" value="HEMOPEXIN_2"/>
    <property type="match status" value="4"/>
</dbReference>
<dbReference type="GO" id="GO:0004222">
    <property type="term" value="F:metalloendopeptidase activity"/>
    <property type="evidence" value="ECO:0007669"/>
    <property type="project" value="InterPro"/>
</dbReference>
<evidence type="ECO:0000256" key="9">
    <source>
        <dbReference type="ARBA" id="ARBA00022801"/>
    </source>
</evidence>
<feature type="binding site" evidence="19">
    <location>
        <position position="161"/>
    </location>
    <ligand>
        <name>Zn(2+)</name>
        <dbReference type="ChEBI" id="CHEBI:29105"/>
        <label>1</label>
    </ligand>
</feature>
<dbReference type="Pfam" id="PF01471">
    <property type="entry name" value="PG_binding_1"/>
    <property type="match status" value="1"/>
</dbReference>
<dbReference type="InterPro" id="IPR036375">
    <property type="entry name" value="Hemopexin-like_dom_sf"/>
</dbReference>
<dbReference type="InterPro" id="IPR000585">
    <property type="entry name" value="Hemopexin-like_dom"/>
</dbReference>
<comment type="cofactor">
    <cofactor evidence="19">
        <name>Zn(2+)</name>
        <dbReference type="ChEBI" id="CHEBI:29105"/>
    </cofactor>
    <text evidence="19">Binds 2 Zn(2+) ions per subunit.</text>
</comment>
<dbReference type="GO" id="GO:0006508">
    <property type="term" value="P:proteolysis"/>
    <property type="evidence" value="ECO:0007669"/>
    <property type="project" value="UniProtKB-KW"/>
</dbReference>
<feature type="binding site" evidence="19">
    <location>
        <position position="168"/>
    </location>
    <ligand>
        <name>Ca(2+)</name>
        <dbReference type="ChEBI" id="CHEBI:29108"/>
        <label>3</label>
    </ligand>
</feature>
<feature type="binding site" evidence="19">
    <location>
        <position position="191"/>
    </location>
    <ligand>
        <name>Ca(2+)</name>
        <dbReference type="ChEBI" id="CHEBI:29108"/>
        <label>3</label>
    </ligand>
</feature>
<dbReference type="FunFam" id="3.40.390.10:FF:000005">
    <property type="entry name" value="Matrix metallopeptidase 16"/>
    <property type="match status" value="1"/>
</dbReference>
<dbReference type="Gene3D" id="3.40.390.10">
    <property type="entry name" value="Collagenase (Catalytic Domain)"/>
    <property type="match status" value="1"/>
</dbReference>
<evidence type="ECO:0000256" key="18">
    <source>
        <dbReference type="PIRSR" id="PIRSR001191-2"/>
    </source>
</evidence>
<feature type="binding site" evidence="19">
    <location>
        <position position="336"/>
    </location>
    <ligand>
        <name>Ca(2+)</name>
        <dbReference type="ChEBI" id="CHEBI:29108"/>
        <label>4</label>
    </ligand>
</feature>
<dbReference type="CDD" id="cd00094">
    <property type="entry name" value="HX"/>
    <property type="match status" value="1"/>
</dbReference>
<evidence type="ECO:0000256" key="19">
    <source>
        <dbReference type="PIRSR" id="PIRSR621190-2"/>
    </source>
</evidence>
<feature type="binding site" evidence="19">
    <location>
        <position position="169"/>
    </location>
    <ligand>
        <name>Ca(2+)</name>
        <dbReference type="ChEBI" id="CHEBI:29108"/>
        <label>3</label>
    </ligand>
</feature>
<keyword evidence="11 19" id="KW-0106">Calcium</keyword>
<keyword evidence="3" id="KW-0645">Protease</keyword>
<gene>
    <name evidence="25" type="primary">mmp16b</name>
</gene>
<keyword evidence="4" id="KW-0165">Cleavage on pair of basic residues</keyword>
<feature type="domain" description="Peptidase metallopeptidase" evidence="24">
    <location>
        <begin position="91"/>
        <end position="260"/>
    </location>
</feature>
<keyword evidence="9" id="KW-0378">Hydrolase</keyword>
<feature type="binding site" evidence="19">
    <location>
        <position position="385"/>
    </location>
    <ligand>
        <name>Ca(2+)</name>
        <dbReference type="ChEBI" id="CHEBI:29108"/>
        <label>5</label>
    </ligand>
</feature>
<dbReference type="GO" id="GO:0031012">
    <property type="term" value="C:extracellular matrix"/>
    <property type="evidence" value="ECO:0007669"/>
    <property type="project" value="InterPro"/>
</dbReference>
<sequence length="560" mass="64292">ASYSLLCLFCLLQVWLQRYGYLHQTQPNMAVLRSAQTMHSAIAAMQHKYGLNITGTLDKETIDWMLKPRCGVPDLLDGTSGSRRKKRYALTGQKWQRTHITYSIKNVTPKVGARETHEAIRRAFDVWQGVTPLRFEAVPYSALESGKRDVDITIIFASGFHGDSSPFDGEGGFLAHAYFPGPGIGGDTHFDSDEPWTLGNPNHDGNDLFLVAVHELGHALGLEHSNDPTAIMAPFYQYMDTESFKLPHDDLQGIQKIYGPPDKNPQPTRLLTTSKPAHPNSKPNICDGGFNTLAILRQELFVFKDQWFWRVRDNSVVPGYPMQISYFWRGMPPKIDAVYENSEGKFVFFKGNRFWVFKDTTLQPTYPQDISLFGNGMPTQSIETAVWWEDVAKTYFFKGDRYWRYNEDMRTMDPGYPKPITVWKGIPDSPQGAFVDKEKGFTYFYKGKEYWKFNNQRLRVETGYPRSILRDFMGCDSLTTDPDWDWIPPQEEEPPQYDNDDVDIVLKLESSGGAEKAVAIAIPCVLALCMMVLLYTVFRFKRKDTQRHILYCKRSMQEWV</sequence>
<dbReference type="InterPro" id="IPR018487">
    <property type="entry name" value="Hemopexin-like_repeat"/>
</dbReference>
<dbReference type="SUPFAM" id="SSF50923">
    <property type="entry name" value="Hemopexin-like domain"/>
    <property type="match status" value="1"/>
</dbReference>
<dbReference type="GO" id="GO:0005615">
    <property type="term" value="C:extracellular space"/>
    <property type="evidence" value="ECO:0007669"/>
    <property type="project" value="TreeGrafter"/>
</dbReference>
<evidence type="ECO:0000256" key="16">
    <source>
        <dbReference type="ARBA" id="ARBA00023157"/>
    </source>
</evidence>
<feature type="binding site" evidence="19">
    <location>
        <position position="176"/>
    </location>
    <ligand>
        <name>Zn(2+)</name>
        <dbReference type="ChEBI" id="CHEBI:29105"/>
        <label>1</label>
    </ligand>
</feature>
<dbReference type="InterPro" id="IPR018486">
    <property type="entry name" value="Hemopexin_CS"/>
</dbReference>
<keyword evidence="13" id="KW-0482">Metalloprotease</keyword>
<protein>
    <submittedName>
        <fullName evidence="25">Matrix metallopeptidase 16</fullName>
    </submittedName>
</protein>
<dbReference type="InterPro" id="IPR021158">
    <property type="entry name" value="Pept_M10A_Zn_BS"/>
</dbReference>
<keyword evidence="5 22" id="KW-0812">Transmembrane</keyword>
<dbReference type="GO" id="GO:0001501">
    <property type="term" value="P:skeletal system development"/>
    <property type="evidence" value="ECO:0007669"/>
    <property type="project" value="TreeGrafter"/>
</dbReference>
<name>A0A672N1K1_SINGR</name>
<feature type="binding site" evidence="19">
    <location>
        <position position="232"/>
    </location>
    <ligand>
        <name>Zn(2+)</name>
        <dbReference type="ChEBI" id="CHEBI:29105"/>
        <label>2</label>
        <note>catalytic</note>
    </ligand>
</feature>
<evidence type="ECO:0000256" key="5">
    <source>
        <dbReference type="ARBA" id="ARBA00022692"/>
    </source>
</evidence>
<evidence type="ECO:0000256" key="12">
    <source>
        <dbReference type="ARBA" id="ARBA00022989"/>
    </source>
</evidence>
<keyword evidence="8" id="KW-0677">Repeat</keyword>
<dbReference type="InterPro" id="IPR002477">
    <property type="entry name" value="Peptidoglycan-bd-like"/>
</dbReference>
<comment type="subcellular location">
    <subcellularLocation>
        <location evidence="1">Membrane</location>
        <topology evidence="1">Single-pass type I membrane protein</topology>
    </subcellularLocation>
</comment>
<evidence type="ECO:0000313" key="26">
    <source>
        <dbReference type="Proteomes" id="UP000472262"/>
    </source>
</evidence>
<keyword evidence="15" id="KW-0865">Zymogen</keyword>
<evidence type="ECO:0000256" key="13">
    <source>
        <dbReference type="ARBA" id="ARBA00023049"/>
    </source>
</evidence>
<feature type="binding site" evidence="19">
    <location>
        <position position="194"/>
    </location>
    <ligand>
        <name>Ca(2+)</name>
        <dbReference type="ChEBI" id="CHEBI:29108"/>
        <label>3</label>
    </ligand>
</feature>
<feature type="binding site" evidence="18">
    <location>
        <position position="214"/>
    </location>
    <ligand>
        <name>Zn(2+)</name>
        <dbReference type="ChEBI" id="CHEBI:29105"/>
        <label>2</label>
        <note>catalytic</note>
    </ligand>
</feature>
<dbReference type="Proteomes" id="UP000472262">
    <property type="component" value="Unassembled WGS sequence"/>
</dbReference>
<evidence type="ECO:0000256" key="21">
    <source>
        <dbReference type="PROSITE-ProRule" id="PRU01011"/>
    </source>
</evidence>
<evidence type="ECO:0000256" key="3">
    <source>
        <dbReference type="ARBA" id="ARBA00022670"/>
    </source>
</evidence>
<feature type="binding site" evidence="19">
    <location>
        <position position="187"/>
    </location>
    <ligand>
        <name>Ca(2+)</name>
        <dbReference type="ChEBI" id="CHEBI:29108"/>
        <label>2</label>
    </ligand>
</feature>
<feature type="binding site" description="in inhibited form" evidence="19">
    <location>
        <position position="70"/>
    </location>
    <ligand>
        <name>Zn(2+)</name>
        <dbReference type="ChEBI" id="CHEBI:29105"/>
        <label>2</label>
        <note>catalytic</note>
    </ligand>
</feature>
<dbReference type="PANTHER" id="PTHR10201:SF327">
    <property type="entry name" value="MATRIX METALLOPEPTIDASE 16B (MEMBRANE-INSERTED)"/>
    <property type="match status" value="1"/>
</dbReference>
<dbReference type="PIRSF" id="PIRSF001191">
    <property type="entry name" value="Peptidase_M10A_matrix"/>
    <property type="match status" value="1"/>
</dbReference>
<dbReference type="Pfam" id="PF11857">
    <property type="entry name" value="DUF3377"/>
    <property type="match status" value="1"/>
</dbReference>
<dbReference type="PRINTS" id="PR00138">
    <property type="entry name" value="MATRIXIN"/>
</dbReference>
<keyword evidence="26" id="KW-1185">Reference proteome</keyword>
<evidence type="ECO:0000256" key="10">
    <source>
        <dbReference type="ARBA" id="ARBA00022833"/>
    </source>
</evidence>
<feature type="repeat" description="Hemopexin" evidence="21">
    <location>
        <begin position="427"/>
        <end position="475"/>
    </location>
</feature>
<evidence type="ECO:0000256" key="22">
    <source>
        <dbReference type="SAM" id="Phobius"/>
    </source>
</evidence>
<feature type="binding site" evidence="19">
    <location>
        <position position="185"/>
    </location>
    <ligand>
        <name>Ca(2+)</name>
        <dbReference type="ChEBI" id="CHEBI:29108"/>
        <label>2</label>
    </ligand>
</feature>
<dbReference type="InterPro" id="IPR001818">
    <property type="entry name" value="Pept_M10_metallopeptidase"/>
</dbReference>
<dbReference type="SMART" id="SM00235">
    <property type="entry name" value="ZnMc"/>
    <property type="match status" value="1"/>
</dbReference>
<feature type="repeat" description="Hemopexin" evidence="21">
    <location>
        <begin position="283"/>
        <end position="331"/>
    </location>
</feature>
<feature type="active site" evidence="17">
    <location>
        <position position="215"/>
    </location>
</feature>
<evidence type="ECO:0000256" key="2">
    <source>
        <dbReference type="ARBA" id="ARBA00010370"/>
    </source>
</evidence>
<dbReference type="PROSITE" id="PS00546">
    <property type="entry name" value="CYSTEINE_SWITCH"/>
    <property type="match status" value="1"/>
</dbReference>
<evidence type="ECO:0000256" key="8">
    <source>
        <dbReference type="ARBA" id="ARBA00022737"/>
    </source>
</evidence>
<feature type="modified residue" description="Phosphotyrosine; by PKDCC" evidence="20">
    <location>
        <position position="366"/>
    </location>
</feature>
<dbReference type="Pfam" id="PF00413">
    <property type="entry name" value="Peptidase_M10"/>
    <property type="match status" value="1"/>
</dbReference>
<dbReference type="AlphaFoldDB" id="A0A672N1K1"/>
<dbReference type="Pfam" id="PF00045">
    <property type="entry name" value="Hemopexin"/>
    <property type="match status" value="4"/>
</dbReference>
<feature type="repeat" description="Hemopexin" evidence="21">
    <location>
        <begin position="332"/>
        <end position="377"/>
    </location>
</feature>
<dbReference type="InterPro" id="IPR021190">
    <property type="entry name" value="Pept_M10A"/>
</dbReference>
<evidence type="ECO:0000313" key="25">
    <source>
        <dbReference type="Ensembl" id="ENSSGRP00000043445.1"/>
    </source>
</evidence>
<evidence type="ECO:0000256" key="23">
    <source>
        <dbReference type="SAM" id="SignalP"/>
    </source>
</evidence>
<keyword evidence="14 22" id="KW-0472">Membrane</keyword>
<dbReference type="GO" id="GO:0030198">
    <property type="term" value="P:extracellular matrix organization"/>
    <property type="evidence" value="ECO:0007669"/>
    <property type="project" value="TreeGrafter"/>
</dbReference>
<keyword evidence="16" id="KW-1015">Disulfide bond</keyword>
<dbReference type="InterPro" id="IPR033739">
    <property type="entry name" value="M10A_MMP"/>
</dbReference>
<dbReference type="SUPFAM" id="SSF55486">
    <property type="entry name" value="Metalloproteases ('zincins'), catalytic domain"/>
    <property type="match status" value="1"/>
</dbReference>
<dbReference type="PROSITE" id="PS00024">
    <property type="entry name" value="HEMOPEXIN"/>
    <property type="match status" value="1"/>
</dbReference>
<evidence type="ECO:0000256" key="7">
    <source>
        <dbReference type="ARBA" id="ARBA00022729"/>
    </source>
</evidence>
<proteinExistence type="inferred from homology"/>
<keyword evidence="10 18" id="KW-0862">Zinc</keyword>
<reference evidence="25" key="1">
    <citation type="submission" date="2025-08" db="UniProtKB">
        <authorList>
            <consortium name="Ensembl"/>
        </authorList>
    </citation>
    <scope>IDENTIFICATION</scope>
</reference>
<dbReference type="CDD" id="cd04278">
    <property type="entry name" value="ZnMc_MMP"/>
    <property type="match status" value="1"/>
</dbReference>
<dbReference type="SMART" id="SM00120">
    <property type="entry name" value="HX"/>
    <property type="match status" value="4"/>
</dbReference>
<dbReference type="GO" id="GO:0008270">
    <property type="term" value="F:zinc ion binding"/>
    <property type="evidence" value="ECO:0007669"/>
    <property type="project" value="InterPro"/>
</dbReference>
<comment type="similarity">
    <text evidence="2">Belongs to the peptidase M10A family.</text>
</comment>
<evidence type="ECO:0000256" key="15">
    <source>
        <dbReference type="ARBA" id="ARBA00023145"/>
    </source>
</evidence>
<keyword evidence="12 22" id="KW-1133">Transmembrane helix</keyword>
<keyword evidence="6 18" id="KW-0479">Metal-binding</keyword>